<evidence type="ECO:0000313" key="2">
    <source>
        <dbReference type="EMBL" id="KAF7284862.1"/>
    </source>
</evidence>
<keyword evidence="3" id="KW-1185">Reference proteome</keyword>
<dbReference type="Proteomes" id="UP000625711">
    <property type="component" value="Unassembled WGS sequence"/>
</dbReference>
<evidence type="ECO:0000256" key="1">
    <source>
        <dbReference type="SAM" id="MobiDB-lite"/>
    </source>
</evidence>
<name>A0A834J169_RHYFE</name>
<accession>A0A834J169</accession>
<feature type="region of interest" description="Disordered" evidence="1">
    <location>
        <begin position="39"/>
        <end position="69"/>
    </location>
</feature>
<protein>
    <submittedName>
        <fullName evidence="2">Uncharacterized protein</fullName>
    </submittedName>
</protein>
<evidence type="ECO:0000313" key="3">
    <source>
        <dbReference type="Proteomes" id="UP000625711"/>
    </source>
</evidence>
<dbReference type="EMBL" id="JAACXV010000068">
    <property type="protein sequence ID" value="KAF7284862.1"/>
    <property type="molecule type" value="Genomic_DNA"/>
</dbReference>
<organism evidence="2 3">
    <name type="scientific">Rhynchophorus ferrugineus</name>
    <name type="common">Red palm weevil</name>
    <name type="synonym">Curculio ferrugineus</name>
    <dbReference type="NCBI Taxonomy" id="354439"/>
    <lineage>
        <taxon>Eukaryota</taxon>
        <taxon>Metazoa</taxon>
        <taxon>Ecdysozoa</taxon>
        <taxon>Arthropoda</taxon>
        <taxon>Hexapoda</taxon>
        <taxon>Insecta</taxon>
        <taxon>Pterygota</taxon>
        <taxon>Neoptera</taxon>
        <taxon>Endopterygota</taxon>
        <taxon>Coleoptera</taxon>
        <taxon>Polyphaga</taxon>
        <taxon>Cucujiformia</taxon>
        <taxon>Curculionidae</taxon>
        <taxon>Dryophthorinae</taxon>
        <taxon>Rhynchophorus</taxon>
    </lineage>
</organism>
<proteinExistence type="predicted"/>
<reference evidence="2" key="1">
    <citation type="submission" date="2020-08" db="EMBL/GenBank/DDBJ databases">
        <title>Genome sequencing and assembly of the red palm weevil Rhynchophorus ferrugineus.</title>
        <authorList>
            <person name="Dias G.B."/>
            <person name="Bergman C.M."/>
            <person name="Manee M."/>
        </authorList>
    </citation>
    <scope>NUCLEOTIDE SEQUENCE</scope>
    <source>
        <strain evidence="2">AA-2017</strain>
        <tissue evidence="2">Whole larva</tissue>
    </source>
</reference>
<gene>
    <name evidence="2" type="ORF">GWI33_021505</name>
</gene>
<dbReference type="AlphaFoldDB" id="A0A834J169"/>
<feature type="compositionally biased region" description="Basic and acidic residues" evidence="1">
    <location>
        <begin position="39"/>
        <end position="50"/>
    </location>
</feature>
<sequence length="95" mass="9829">MIDHFATSMTQCAQISNAADPNPDRQIPITRNYLAADAEPTHEWERDGERQQVGSDGGGGGESARIDSPGVLAGGVGLSACQRGIAAVLLPVNVA</sequence>
<comment type="caution">
    <text evidence="2">The sequence shown here is derived from an EMBL/GenBank/DDBJ whole genome shotgun (WGS) entry which is preliminary data.</text>
</comment>